<keyword evidence="3" id="KW-1185">Reference proteome</keyword>
<dbReference type="Proteomes" id="UP000441333">
    <property type="component" value="Unassembled WGS sequence"/>
</dbReference>
<feature type="transmembrane region" description="Helical" evidence="1">
    <location>
        <begin position="49"/>
        <end position="70"/>
    </location>
</feature>
<gene>
    <name evidence="2" type="ORF">F6U93_10135</name>
</gene>
<reference evidence="2 3" key="1">
    <citation type="submission" date="2019-09" db="EMBL/GenBank/DDBJ databases">
        <authorList>
            <person name="Cao W.R."/>
        </authorList>
    </citation>
    <scope>NUCLEOTIDE SEQUENCE [LARGE SCALE GENOMIC DNA]</scope>
    <source>
        <strain evidence="2 3">B1N29</strain>
    </source>
</reference>
<feature type="transmembrane region" description="Helical" evidence="1">
    <location>
        <begin position="82"/>
        <end position="104"/>
    </location>
</feature>
<evidence type="ECO:0000313" key="3">
    <source>
        <dbReference type="Proteomes" id="UP000441333"/>
    </source>
</evidence>
<dbReference type="InterPro" id="IPR035177">
    <property type="entry name" value="TssN"/>
</dbReference>
<dbReference type="AlphaFoldDB" id="A0A6N6MAR4"/>
<dbReference type="Pfam" id="PF17555">
    <property type="entry name" value="TssN"/>
    <property type="match status" value="1"/>
</dbReference>
<evidence type="ECO:0000256" key="1">
    <source>
        <dbReference type="SAM" id="Phobius"/>
    </source>
</evidence>
<feature type="transmembrane region" description="Helical" evidence="1">
    <location>
        <begin position="18"/>
        <end position="37"/>
    </location>
</feature>
<keyword evidence="1" id="KW-1133">Transmembrane helix</keyword>
<accession>A0A6N6MAR4</accession>
<keyword evidence="1" id="KW-0472">Membrane</keyword>
<comment type="caution">
    <text evidence="2">The sequence shown here is derived from an EMBL/GenBank/DDBJ whole genome shotgun (WGS) entry which is preliminary data.</text>
</comment>
<sequence length="264" mass="30854">MALVKNVRQVFTKNKLKALIYALVLALLFGLAGLLTYDKILDNSSTNSYLAIEFVFFILGIVHVFALRNVFKELIESKQPFLGELIFTMAFLGVASMVFVQVVSKFKAEFVWVYLSAGLTFMVPFLVLKTYEFAMSIPVEVYKKWFYPINQEIKDPTSNELSNPLVISFEFKKKLDDQELRRFKVKAPEHMEFGKLFYFFVDDYNALHPEHQIEISDAKNEASAWIFYFKPRWWKGLRHIDATRTVEWNGIREESNIIVQRIEA</sequence>
<keyword evidence="1" id="KW-0812">Transmembrane</keyword>
<evidence type="ECO:0000313" key="2">
    <source>
        <dbReference type="EMBL" id="KAB1067635.1"/>
    </source>
</evidence>
<organism evidence="2 3">
    <name type="scientific">Pseudotamlana haliotis</name>
    <dbReference type="NCBI Taxonomy" id="2614804"/>
    <lineage>
        <taxon>Bacteria</taxon>
        <taxon>Pseudomonadati</taxon>
        <taxon>Bacteroidota</taxon>
        <taxon>Flavobacteriia</taxon>
        <taxon>Flavobacteriales</taxon>
        <taxon>Flavobacteriaceae</taxon>
        <taxon>Pseudotamlana</taxon>
    </lineage>
</organism>
<protein>
    <submittedName>
        <fullName evidence="2">Uncharacterized protein</fullName>
    </submittedName>
</protein>
<dbReference type="EMBL" id="WAAT01000045">
    <property type="protein sequence ID" value="KAB1067635.1"/>
    <property type="molecule type" value="Genomic_DNA"/>
</dbReference>
<feature type="transmembrane region" description="Helical" evidence="1">
    <location>
        <begin position="110"/>
        <end position="128"/>
    </location>
</feature>
<name>A0A6N6MAR4_9FLAO</name>
<proteinExistence type="predicted"/>